<organism evidence="1">
    <name type="scientific">Anguilla anguilla</name>
    <name type="common">European freshwater eel</name>
    <name type="synonym">Muraena anguilla</name>
    <dbReference type="NCBI Taxonomy" id="7936"/>
    <lineage>
        <taxon>Eukaryota</taxon>
        <taxon>Metazoa</taxon>
        <taxon>Chordata</taxon>
        <taxon>Craniata</taxon>
        <taxon>Vertebrata</taxon>
        <taxon>Euteleostomi</taxon>
        <taxon>Actinopterygii</taxon>
        <taxon>Neopterygii</taxon>
        <taxon>Teleostei</taxon>
        <taxon>Anguilliformes</taxon>
        <taxon>Anguillidae</taxon>
        <taxon>Anguilla</taxon>
    </lineage>
</organism>
<dbReference type="AlphaFoldDB" id="A0A0E9QGY4"/>
<proteinExistence type="predicted"/>
<reference evidence="1" key="2">
    <citation type="journal article" date="2015" name="Fish Shellfish Immunol.">
        <title>Early steps in the European eel (Anguilla anguilla)-Vibrio vulnificus interaction in the gills: Role of the RtxA13 toxin.</title>
        <authorList>
            <person name="Callol A."/>
            <person name="Pajuelo D."/>
            <person name="Ebbesson L."/>
            <person name="Teles M."/>
            <person name="MacKenzie S."/>
            <person name="Amaro C."/>
        </authorList>
    </citation>
    <scope>NUCLEOTIDE SEQUENCE</scope>
</reference>
<evidence type="ECO:0000313" key="1">
    <source>
        <dbReference type="EMBL" id="JAH16151.1"/>
    </source>
</evidence>
<sequence length="47" mass="5298">MNELINKIQFGESFLRMVRKNLTGLHRALTSTPSNTFGINYKAVSQA</sequence>
<protein>
    <submittedName>
        <fullName evidence="1">Uncharacterized protein</fullName>
    </submittedName>
</protein>
<accession>A0A0E9QGY4</accession>
<reference evidence="1" key="1">
    <citation type="submission" date="2014-11" db="EMBL/GenBank/DDBJ databases">
        <authorList>
            <person name="Amaro Gonzalez C."/>
        </authorList>
    </citation>
    <scope>NUCLEOTIDE SEQUENCE</scope>
</reference>
<dbReference type="EMBL" id="GBXM01092426">
    <property type="protein sequence ID" value="JAH16151.1"/>
    <property type="molecule type" value="Transcribed_RNA"/>
</dbReference>
<name>A0A0E9QGY4_ANGAN</name>